<dbReference type="GO" id="GO:0000028">
    <property type="term" value="P:ribosomal small subunit assembly"/>
    <property type="evidence" value="ECO:0007669"/>
    <property type="project" value="TreeGrafter"/>
</dbReference>
<gene>
    <name evidence="4" type="ORF">ACOF00016_LOCUS4149</name>
</gene>
<dbReference type="GO" id="GO:0019843">
    <property type="term" value="F:rRNA binding"/>
    <property type="evidence" value="ECO:0007669"/>
    <property type="project" value="TreeGrafter"/>
</dbReference>
<dbReference type="InterPro" id="IPR045063">
    <property type="entry name" value="Dynamin_N"/>
</dbReference>
<feature type="region of interest" description="Disordered" evidence="2">
    <location>
        <begin position="343"/>
        <end position="378"/>
    </location>
</feature>
<dbReference type="PANTHER" id="PTHR42698">
    <property type="entry name" value="GTPASE ERA"/>
    <property type="match status" value="1"/>
</dbReference>
<evidence type="ECO:0000313" key="4">
    <source>
        <dbReference type="EMBL" id="CAE0406240.1"/>
    </source>
</evidence>
<dbReference type="InterPro" id="IPR027417">
    <property type="entry name" value="P-loop_NTPase"/>
</dbReference>
<proteinExistence type="predicted"/>
<dbReference type="Pfam" id="PF00350">
    <property type="entry name" value="Dynamin_N"/>
    <property type="match status" value="1"/>
</dbReference>
<protein>
    <recommendedName>
        <fullName evidence="3">Dynamin N-terminal domain-containing protein</fullName>
    </recommendedName>
</protein>
<name>A0A7S3L0W1_9STRA</name>
<evidence type="ECO:0000256" key="1">
    <source>
        <dbReference type="SAM" id="Coils"/>
    </source>
</evidence>
<dbReference type="InterPro" id="IPR005662">
    <property type="entry name" value="GTPase_Era-like"/>
</dbReference>
<keyword evidence="1" id="KW-0175">Coiled coil</keyword>
<accession>A0A7S3L0W1</accession>
<organism evidence="4">
    <name type="scientific">Amphora coffeiformis</name>
    <dbReference type="NCBI Taxonomy" id="265554"/>
    <lineage>
        <taxon>Eukaryota</taxon>
        <taxon>Sar</taxon>
        <taxon>Stramenopiles</taxon>
        <taxon>Ochrophyta</taxon>
        <taxon>Bacillariophyta</taxon>
        <taxon>Bacillariophyceae</taxon>
        <taxon>Bacillariophycidae</taxon>
        <taxon>Thalassiophysales</taxon>
        <taxon>Catenulaceae</taxon>
        <taxon>Amphora</taxon>
    </lineage>
</organism>
<sequence>MKVPPTFEIRVALIGYVSVGKTTVLNALFAAKYGQVAMKRTTAVVNNFRVSSPDQGGVTAAAGNRKDDKEREAVKWATTVDTPRSASSTLEETIRDNEAHRNSETIVEKTYDIVLNEPLHDMRRDTKLVIVDIPGINEAGTSSKYKDYVNEHWHTFDVAVVVVDGRQGVNTEEQLDLIKLIQENTKTRKDIPSILLLNKIDDPYDSDQKILIEEFRRYTERVFSVSDRKRSLKKMIDEREEREEEKAKAMEEFVKLSKDGGRTIDSLDFPALMEALGTTNCEDGNHAKAIARLSREGKIEIDPFLHWYIFDFMFASDEDSETEIAPKACSAAASSQSARFGALAPPTGGLSGSSAASAQQVAHKPKQQERPFGAPAPAPFGAPAPSFFGAPALAPFGAPAPSFFAAPAPASSGGLFGSCGAPAPSGALFGAAAPSSGTFGSGPAPAPVGARATLTTVGAAAPIPSVDSPFRGTGATTLSDKKFPVVISVSAMHAFLYRCGSQLSFESFCKMDQDFIDKLGKESYGRQWYRFGRDEQLQKAFEAVKDEEQRKNGVAISNFGTFLKVLDICIGDEEKQKRILLQQVETHGVRLGEANDEADLGAAFGQLYETSVLLNGNHSHQCEVFWQAFSKKSLTCFRQFIYEKKPEYLALLSASLFSYFSQVRRFGLEQETPKIIAKAKELVINYVKVVHARLEIILQDAPSNSLDRDSGWGRRFFHKFIIFDAILTVASLEPTFSLHFGELKVALELCRLQQEKGYFHRHPDTSVIDQLSTSILKPVLPIDNPFTYCDWHYPSGPSGDFPNNSCSKCDNAREHPPARIDRLMWTTQMCTYCGLKGKGGLLTPFQKRGLDFLQCESCHKEYFIGENGPWFEQTPGYDVKVESQFFQSSIEDPRHFGHFVWACCVLIRQATEDDSPHSVS</sequence>
<evidence type="ECO:0000256" key="2">
    <source>
        <dbReference type="SAM" id="MobiDB-lite"/>
    </source>
</evidence>
<dbReference type="GO" id="GO:0043024">
    <property type="term" value="F:ribosomal small subunit binding"/>
    <property type="evidence" value="ECO:0007669"/>
    <property type="project" value="TreeGrafter"/>
</dbReference>
<dbReference type="AlphaFoldDB" id="A0A7S3L0W1"/>
<dbReference type="GO" id="GO:0005525">
    <property type="term" value="F:GTP binding"/>
    <property type="evidence" value="ECO:0007669"/>
    <property type="project" value="InterPro"/>
</dbReference>
<dbReference type="EMBL" id="HBIM01004852">
    <property type="protein sequence ID" value="CAE0406240.1"/>
    <property type="molecule type" value="Transcribed_RNA"/>
</dbReference>
<reference evidence="4" key="1">
    <citation type="submission" date="2021-01" db="EMBL/GenBank/DDBJ databases">
        <authorList>
            <person name="Corre E."/>
            <person name="Pelletier E."/>
            <person name="Niang G."/>
            <person name="Scheremetjew M."/>
            <person name="Finn R."/>
            <person name="Kale V."/>
            <person name="Holt S."/>
            <person name="Cochrane G."/>
            <person name="Meng A."/>
            <person name="Brown T."/>
            <person name="Cohen L."/>
        </authorList>
    </citation>
    <scope>NUCLEOTIDE SEQUENCE</scope>
    <source>
        <strain evidence="4">CCMP127</strain>
    </source>
</reference>
<dbReference type="Gene3D" id="3.40.50.300">
    <property type="entry name" value="P-loop containing nucleotide triphosphate hydrolases"/>
    <property type="match status" value="1"/>
</dbReference>
<dbReference type="PANTHER" id="PTHR42698:SF1">
    <property type="entry name" value="GTPASE ERA, MITOCHONDRIAL"/>
    <property type="match status" value="1"/>
</dbReference>
<evidence type="ECO:0000259" key="3">
    <source>
        <dbReference type="Pfam" id="PF00350"/>
    </source>
</evidence>
<dbReference type="SUPFAM" id="SSF52540">
    <property type="entry name" value="P-loop containing nucleoside triphosphate hydrolases"/>
    <property type="match status" value="1"/>
</dbReference>
<dbReference type="CDD" id="cd00882">
    <property type="entry name" value="Ras_like_GTPase"/>
    <property type="match status" value="1"/>
</dbReference>
<feature type="coiled-coil region" evidence="1">
    <location>
        <begin position="232"/>
        <end position="259"/>
    </location>
</feature>
<feature type="domain" description="Dynamin N-terminal" evidence="3">
    <location>
        <begin position="11"/>
        <end position="198"/>
    </location>
</feature>